<sequence>MEKRSYALFYALLKNLHGYEKEDAVFDFTNRRTTHLSELSDKEYRGLCNYLQEIININADRRRAGSKVLNMLTQMGFRTTCKEEWIEIDRFLLDNRIAGKRYRNLSTNELKALMPKLRSMKDKGYVHLLNQDLLIN</sequence>
<organism evidence="1">
    <name type="scientific">termite gut metagenome</name>
    <dbReference type="NCBI Taxonomy" id="433724"/>
    <lineage>
        <taxon>unclassified sequences</taxon>
        <taxon>metagenomes</taxon>
        <taxon>organismal metagenomes</taxon>
    </lineage>
</organism>
<accession>A0A5J4QIH1</accession>
<comment type="caution">
    <text evidence="1">The sequence shown here is derived from an EMBL/GenBank/DDBJ whole genome shotgun (WGS) entry which is preliminary data.</text>
</comment>
<evidence type="ECO:0000313" key="1">
    <source>
        <dbReference type="EMBL" id="KAA6321295.1"/>
    </source>
</evidence>
<protein>
    <submittedName>
        <fullName evidence="1">Uncharacterized protein</fullName>
    </submittedName>
</protein>
<dbReference type="AlphaFoldDB" id="A0A5J4QIH1"/>
<dbReference type="EMBL" id="SNRY01003353">
    <property type="protein sequence ID" value="KAA6321295.1"/>
    <property type="molecule type" value="Genomic_DNA"/>
</dbReference>
<gene>
    <name evidence="1" type="ORF">EZS27_029043</name>
</gene>
<reference evidence="1" key="1">
    <citation type="submission" date="2019-03" db="EMBL/GenBank/DDBJ databases">
        <title>Single cell metagenomics reveals metabolic interactions within the superorganism composed of flagellate Streblomastix strix and complex community of Bacteroidetes bacteria on its surface.</title>
        <authorList>
            <person name="Treitli S.C."/>
            <person name="Kolisko M."/>
            <person name="Husnik F."/>
            <person name="Keeling P."/>
            <person name="Hampl V."/>
        </authorList>
    </citation>
    <scope>NUCLEOTIDE SEQUENCE</scope>
    <source>
        <strain evidence="1">STM</strain>
    </source>
</reference>
<name>A0A5J4QIH1_9ZZZZ</name>
<proteinExistence type="predicted"/>